<dbReference type="Gene3D" id="1.10.10.10">
    <property type="entry name" value="Winged helix-like DNA-binding domain superfamily/Winged helix DNA-binding domain"/>
    <property type="match status" value="1"/>
</dbReference>
<dbReference type="InterPro" id="IPR036388">
    <property type="entry name" value="WH-like_DNA-bd_sf"/>
</dbReference>
<dbReference type="CDD" id="cd07377">
    <property type="entry name" value="WHTH_GntR"/>
    <property type="match status" value="1"/>
</dbReference>
<dbReference type="InterPro" id="IPR004839">
    <property type="entry name" value="Aminotransferase_I/II_large"/>
</dbReference>
<reference evidence="7 8" key="1">
    <citation type="submission" date="2020-06" db="EMBL/GenBank/DDBJ databases">
        <authorList>
            <person name="Grouzdev D.S."/>
        </authorList>
    </citation>
    <scope>NUCLEOTIDE SEQUENCE [LARGE SCALE GENOMIC DNA]</scope>
    <source>
        <strain evidence="7 8">HO-A22</strain>
    </source>
</reference>
<keyword evidence="7" id="KW-0808">Transferase</keyword>
<evidence type="ECO:0000313" key="8">
    <source>
        <dbReference type="Proteomes" id="UP000520198"/>
    </source>
</evidence>
<evidence type="ECO:0000313" key="7">
    <source>
        <dbReference type="EMBL" id="NVD42885.1"/>
    </source>
</evidence>
<dbReference type="GO" id="GO:0030170">
    <property type="term" value="F:pyridoxal phosphate binding"/>
    <property type="evidence" value="ECO:0007669"/>
    <property type="project" value="InterPro"/>
</dbReference>
<evidence type="ECO:0000256" key="1">
    <source>
        <dbReference type="ARBA" id="ARBA00005384"/>
    </source>
</evidence>
<accession>A0A7Y6UQU6</accession>
<dbReference type="PANTHER" id="PTHR46577:SF1">
    <property type="entry name" value="HTH-TYPE TRANSCRIPTIONAL REGULATORY PROTEIN GABR"/>
    <property type="match status" value="1"/>
</dbReference>
<dbReference type="SUPFAM" id="SSF46785">
    <property type="entry name" value="Winged helix' DNA-binding domain"/>
    <property type="match status" value="1"/>
</dbReference>
<dbReference type="Pfam" id="PF00155">
    <property type="entry name" value="Aminotran_1_2"/>
    <property type="match status" value="1"/>
</dbReference>
<keyword evidence="7" id="KW-0032">Aminotransferase</keyword>
<dbReference type="GO" id="GO:0003677">
    <property type="term" value="F:DNA binding"/>
    <property type="evidence" value="ECO:0007669"/>
    <property type="project" value="UniProtKB-KW"/>
</dbReference>
<dbReference type="InterPro" id="IPR051446">
    <property type="entry name" value="HTH_trans_reg/aminotransferase"/>
</dbReference>
<dbReference type="Pfam" id="PF00392">
    <property type="entry name" value="GntR"/>
    <property type="match status" value="1"/>
</dbReference>
<evidence type="ECO:0000256" key="3">
    <source>
        <dbReference type="ARBA" id="ARBA00023015"/>
    </source>
</evidence>
<dbReference type="Proteomes" id="UP000520198">
    <property type="component" value="Unassembled WGS sequence"/>
</dbReference>
<dbReference type="PROSITE" id="PS50949">
    <property type="entry name" value="HTH_GNTR"/>
    <property type="match status" value="1"/>
</dbReference>
<dbReference type="InterPro" id="IPR015424">
    <property type="entry name" value="PyrdxlP-dep_Trfase"/>
</dbReference>
<keyword evidence="8" id="KW-1185">Reference proteome</keyword>
<dbReference type="PANTHER" id="PTHR46577">
    <property type="entry name" value="HTH-TYPE TRANSCRIPTIONAL REGULATORY PROTEIN GABR"/>
    <property type="match status" value="1"/>
</dbReference>
<feature type="domain" description="HTH gntR-type" evidence="6">
    <location>
        <begin position="15"/>
        <end position="83"/>
    </location>
</feature>
<evidence type="ECO:0000256" key="2">
    <source>
        <dbReference type="ARBA" id="ARBA00022898"/>
    </source>
</evidence>
<protein>
    <submittedName>
        <fullName evidence="7">PLP-dependent aminotransferase family protein</fullName>
    </submittedName>
</protein>
<evidence type="ECO:0000256" key="5">
    <source>
        <dbReference type="ARBA" id="ARBA00023163"/>
    </source>
</evidence>
<keyword evidence="4" id="KW-0238">DNA-binding</keyword>
<comment type="similarity">
    <text evidence="1">In the C-terminal section; belongs to the class-I pyridoxal-phosphate-dependent aminotransferase family.</text>
</comment>
<evidence type="ECO:0000259" key="6">
    <source>
        <dbReference type="PROSITE" id="PS50949"/>
    </source>
</evidence>
<keyword evidence="3" id="KW-0805">Transcription regulation</keyword>
<sequence>MTTKLNLQIDPQSRKPLAEQIRIGILDAIENGVLEPDARLPSWNDLASQLGVARGTVKAAYERLSDEQVVVASPSTGTRVAKRLSGPKAPTTRDDGSSLPDFYHQLAAGSVMFQMGIPAPDTFPAKLFSKLRVRAIRKESASAPTYPDPRGDFVFRSQIAAYLALARAIRCEHSQVFITQGFAGGLAFVLRVLNLAGQTGWVENPSYPISRRALELAGVVPCPIRVDGGGIDVSHGIETAPHAALVLTTPGQQAPLGMTMSLDRRVELIQWAQRSGAWIIEDDYLGEMQLEGRASPALASLDPERVIHIGTFSKTISPSLRLGFIVVPMSLVARFAEAAIYNWPAPGPSVQQSVCDFIQDGHYLRHLRKVRRDYAEKRARLVDALEKIRLVASPAGLAVVVQLPEGAPDADIARSALRFGMAPAPLSPWFATPGSGGSGLLLGAPSVNANTVDSYCERIRRLIDKALTATVV</sequence>
<dbReference type="RefSeq" id="WP_176356229.1">
    <property type="nucleotide sequence ID" value="NZ_JABWDU010000011.1"/>
</dbReference>
<dbReference type="GO" id="GO:0008483">
    <property type="term" value="F:transaminase activity"/>
    <property type="evidence" value="ECO:0007669"/>
    <property type="project" value="UniProtKB-KW"/>
</dbReference>
<dbReference type="GO" id="GO:0003700">
    <property type="term" value="F:DNA-binding transcription factor activity"/>
    <property type="evidence" value="ECO:0007669"/>
    <property type="project" value="InterPro"/>
</dbReference>
<evidence type="ECO:0000256" key="4">
    <source>
        <dbReference type="ARBA" id="ARBA00023125"/>
    </source>
</evidence>
<keyword evidence="2" id="KW-0663">Pyridoxal phosphate</keyword>
<dbReference type="AlphaFoldDB" id="A0A7Y6UQU6"/>
<gene>
    <name evidence="7" type="ORF">HT585_28870</name>
</gene>
<organism evidence="7 8">
    <name type="scientific">Ensifer oleiphilus</name>
    <dbReference type="NCBI Taxonomy" id="2742698"/>
    <lineage>
        <taxon>Bacteria</taxon>
        <taxon>Pseudomonadati</taxon>
        <taxon>Pseudomonadota</taxon>
        <taxon>Alphaproteobacteria</taxon>
        <taxon>Hyphomicrobiales</taxon>
        <taxon>Rhizobiaceae</taxon>
        <taxon>Sinorhizobium/Ensifer group</taxon>
        <taxon>Ensifer</taxon>
    </lineage>
</organism>
<dbReference type="InterPro" id="IPR015421">
    <property type="entry name" value="PyrdxlP-dep_Trfase_major"/>
</dbReference>
<dbReference type="Gene3D" id="3.40.640.10">
    <property type="entry name" value="Type I PLP-dependent aspartate aminotransferase-like (Major domain)"/>
    <property type="match status" value="1"/>
</dbReference>
<dbReference type="EMBL" id="JABWDU010000011">
    <property type="protein sequence ID" value="NVD42885.1"/>
    <property type="molecule type" value="Genomic_DNA"/>
</dbReference>
<dbReference type="InterPro" id="IPR036390">
    <property type="entry name" value="WH_DNA-bd_sf"/>
</dbReference>
<dbReference type="CDD" id="cd00609">
    <property type="entry name" value="AAT_like"/>
    <property type="match status" value="1"/>
</dbReference>
<dbReference type="InterPro" id="IPR000524">
    <property type="entry name" value="Tscrpt_reg_HTH_GntR"/>
</dbReference>
<comment type="caution">
    <text evidence="7">The sequence shown here is derived from an EMBL/GenBank/DDBJ whole genome shotgun (WGS) entry which is preliminary data.</text>
</comment>
<proteinExistence type="inferred from homology"/>
<dbReference type="SMART" id="SM00345">
    <property type="entry name" value="HTH_GNTR"/>
    <property type="match status" value="1"/>
</dbReference>
<name>A0A7Y6UQU6_9HYPH</name>
<dbReference type="SUPFAM" id="SSF53383">
    <property type="entry name" value="PLP-dependent transferases"/>
    <property type="match status" value="1"/>
</dbReference>
<keyword evidence="5" id="KW-0804">Transcription</keyword>